<dbReference type="InterPro" id="IPR046372">
    <property type="entry name" value="PARG_cat_C"/>
</dbReference>
<dbReference type="InterPro" id="IPR048362">
    <property type="entry name" value="PARG_helical"/>
</dbReference>
<comment type="caution">
    <text evidence="8">The sequence shown here is derived from an EMBL/GenBank/DDBJ whole genome shotgun (WGS) entry which is preliminary data.</text>
</comment>
<proteinExistence type="inferred from homology"/>
<dbReference type="Pfam" id="PF05028">
    <property type="entry name" value="PARG_cat_C"/>
    <property type="match status" value="1"/>
</dbReference>
<feature type="binding site" evidence="5">
    <location>
        <position position="490"/>
    </location>
    <ligand>
        <name>substrate</name>
    </ligand>
</feature>
<dbReference type="EMBL" id="WSZM01000716">
    <property type="protein sequence ID" value="KAF4030099.1"/>
    <property type="molecule type" value="Genomic_DNA"/>
</dbReference>
<evidence type="ECO:0000313" key="8">
    <source>
        <dbReference type="EMBL" id="KAF4030099.1"/>
    </source>
</evidence>
<feature type="compositionally biased region" description="Polar residues" evidence="6">
    <location>
        <begin position="725"/>
        <end position="738"/>
    </location>
</feature>
<dbReference type="GO" id="GO:0005634">
    <property type="term" value="C:nucleus"/>
    <property type="evidence" value="ECO:0007669"/>
    <property type="project" value="TreeGrafter"/>
</dbReference>
<dbReference type="GO" id="GO:0005975">
    <property type="term" value="P:carbohydrate metabolic process"/>
    <property type="evidence" value="ECO:0007669"/>
    <property type="project" value="InterPro"/>
</dbReference>
<keyword evidence="9" id="KW-1185">Reference proteome</keyword>
<dbReference type="PROSITE" id="PS50172">
    <property type="entry name" value="BRCT"/>
    <property type="match status" value="1"/>
</dbReference>
<evidence type="ECO:0000256" key="1">
    <source>
        <dbReference type="ARBA" id="ARBA00009545"/>
    </source>
</evidence>
<feature type="region of interest" description="Disordered" evidence="6">
    <location>
        <begin position="681"/>
        <end position="738"/>
    </location>
</feature>
<dbReference type="Gene3D" id="3.40.50.10190">
    <property type="entry name" value="BRCT domain"/>
    <property type="match status" value="1"/>
</dbReference>
<dbReference type="InterPro" id="IPR001357">
    <property type="entry name" value="BRCT_dom"/>
</dbReference>
<feature type="active site" evidence="4">
    <location>
        <position position="432"/>
    </location>
</feature>
<dbReference type="GO" id="GO:0005737">
    <property type="term" value="C:cytoplasm"/>
    <property type="evidence" value="ECO:0007669"/>
    <property type="project" value="TreeGrafter"/>
</dbReference>
<feature type="domain" description="BRCT" evidence="7">
    <location>
        <begin position="1"/>
        <end position="94"/>
    </location>
</feature>
<keyword evidence="3 8" id="KW-0378">Hydrolase</keyword>
<evidence type="ECO:0000256" key="5">
    <source>
        <dbReference type="PIRSR" id="PIRSR607724-2"/>
    </source>
</evidence>
<evidence type="ECO:0000256" key="2">
    <source>
        <dbReference type="ARBA" id="ARBA00012255"/>
    </source>
</evidence>
<feature type="binding site" evidence="5">
    <location>
        <position position="435"/>
    </location>
    <ligand>
        <name>substrate</name>
    </ligand>
</feature>
<evidence type="ECO:0000256" key="4">
    <source>
        <dbReference type="PIRSR" id="PIRSR607724-1"/>
    </source>
</evidence>
<evidence type="ECO:0000259" key="7">
    <source>
        <dbReference type="PROSITE" id="PS50172"/>
    </source>
</evidence>
<accession>A0A833SGD0</accession>
<name>A0A833SGD0_PHYIN</name>
<evidence type="ECO:0000256" key="3">
    <source>
        <dbReference type="ARBA" id="ARBA00022801"/>
    </source>
</evidence>
<dbReference type="Pfam" id="PF20811">
    <property type="entry name" value="PARG_cat_N"/>
    <property type="match status" value="1"/>
</dbReference>
<sequence>MSRGFSLAGAAFAFHCLPPAERHELSVLVQSNNGTLYAAADTVKPNFVYVITSYWADCEPVASLSNVPLRLVTRFWLHETLRVGRWLRYDSHPFFEPPARPRDLWLQYPAQYQEAAGQSEVDADGDVNMQDPSPAGHRMRLPCSPSFLFRGEVPLWPYITAMLAQPMLDVPDLSARLQLVTLSDPRRSFNCLEYAMNELLTREERVAFFKDVLPEMVRLVLEMPQMFATPPPLLTPLETDKQVEGKAPRTANRTRVETQTHRFTKLEVLTLVCSCFFGISPDQDIVQCVQLDGSPQSKKAARRDSEDDVIQFPYFTAVRMFSAPGNMGRVVVLKAQKIRCLLQYFLRVVPRAISERPALSTEVIDFTRVGVHVPLAQGRLSAERTTQELLTILSTSESNTGATAQICPPHLHAARCVSDTLIEDLDSHLQVDFANKFAGGGVLNSGCVQEEIRFLLSPELLVSCLVFAKLEPHEAFVIHGTERYCAYQGYGGSFVYGGNFTDATPSVTLPDGTVRRQCVITGIDATDYGSARVERQYSRAHVWRDLVKAYAGFAYPDAQDDQRCWPVATGNWGCGVFQGDRELKFLIQWLAASLRQRELVYVLFDRDLDLQAKVKPLLALVASPKARDWDRQSGGMTQWLAGFLLSELSAGCATRGVQNVLTRASRSLEQALASLQLPLNRPQETESEANQQAQTSLVTLGSKQEPSATPRREADENSKKRSKTMHQMTMQDFFTPKQ</sequence>
<reference evidence="8" key="1">
    <citation type="submission" date="2020-04" db="EMBL/GenBank/DDBJ databases">
        <title>Hybrid Assembly of Korean Phytophthora infestans isolates.</title>
        <authorList>
            <person name="Prokchorchik M."/>
            <person name="Lee Y."/>
            <person name="Seo J."/>
            <person name="Cho J.-H."/>
            <person name="Park Y.-E."/>
            <person name="Jang D.-C."/>
            <person name="Im J.-S."/>
            <person name="Choi J.-G."/>
            <person name="Park H.-J."/>
            <person name="Lee G.-B."/>
            <person name="Lee Y.-G."/>
            <person name="Hong S.-Y."/>
            <person name="Cho K."/>
            <person name="Sohn K.H."/>
        </authorList>
    </citation>
    <scope>NUCLEOTIDE SEQUENCE</scope>
    <source>
        <strain evidence="8">KR_1_A1</strain>
    </source>
</reference>
<dbReference type="GO" id="GO:0009225">
    <property type="term" value="P:nucleotide-sugar metabolic process"/>
    <property type="evidence" value="ECO:0007669"/>
    <property type="project" value="TreeGrafter"/>
</dbReference>
<dbReference type="PANTHER" id="PTHR12837">
    <property type="entry name" value="POLY ADP-RIBOSE GLYCOHYDROLASE"/>
    <property type="match status" value="1"/>
</dbReference>
<dbReference type="GO" id="GO:1990966">
    <property type="term" value="P:ATP generation from poly-ADP-D-ribose"/>
    <property type="evidence" value="ECO:0007669"/>
    <property type="project" value="TreeGrafter"/>
</dbReference>
<dbReference type="PANTHER" id="PTHR12837:SF0">
    <property type="entry name" value="POLY(ADP-RIBOSE) GLYCOHYDROLASE"/>
    <property type="match status" value="1"/>
</dbReference>
<dbReference type="GO" id="GO:0004649">
    <property type="term" value="F:poly(ADP-ribose) glycohydrolase activity"/>
    <property type="evidence" value="ECO:0007669"/>
    <property type="project" value="UniProtKB-EC"/>
</dbReference>
<dbReference type="Proteomes" id="UP000602510">
    <property type="component" value="Unassembled WGS sequence"/>
</dbReference>
<organism evidence="8 9">
    <name type="scientific">Phytophthora infestans</name>
    <name type="common">Potato late blight agent</name>
    <name type="synonym">Botrytis infestans</name>
    <dbReference type="NCBI Taxonomy" id="4787"/>
    <lineage>
        <taxon>Eukaryota</taxon>
        <taxon>Sar</taxon>
        <taxon>Stramenopiles</taxon>
        <taxon>Oomycota</taxon>
        <taxon>Peronosporomycetes</taxon>
        <taxon>Peronosporales</taxon>
        <taxon>Peronosporaceae</taxon>
        <taxon>Phytophthora</taxon>
    </lineage>
</organism>
<feature type="active site" evidence="4">
    <location>
        <position position="450"/>
    </location>
</feature>
<feature type="active site" evidence="4">
    <location>
        <position position="451"/>
    </location>
</feature>
<feature type="compositionally biased region" description="Basic and acidic residues" evidence="6">
    <location>
        <begin position="710"/>
        <end position="719"/>
    </location>
</feature>
<dbReference type="EC" id="3.2.1.143" evidence="2"/>
<gene>
    <name evidence="8" type="ORF">GN244_ATG18139</name>
</gene>
<evidence type="ECO:0000313" key="9">
    <source>
        <dbReference type="Proteomes" id="UP000602510"/>
    </source>
</evidence>
<dbReference type="AlphaFoldDB" id="A0A833SGD0"/>
<feature type="compositionally biased region" description="Polar residues" evidence="6">
    <location>
        <begin position="688"/>
        <end position="707"/>
    </location>
</feature>
<dbReference type="GO" id="GO:0006282">
    <property type="term" value="P:regulation of DNA repair"/>
    <property type="evidence" value="ECO:0007669"/>
    <property type="project" value="InterPro"/>
</dbReference>
<evidence type="ECO:0000256" key="6">
    <source>
        <dbReference type="SAM" id="MobiDB-lite"/>
    </source>
</evidence>
<dbReference type="InterPro" id="IPR036420">
    <property type="entry name" value="BRCT_dom_sf"/>
</dbReference>
<comment type="similarity">
    <text evidence="1">Belongs to the poly(ADP-ribose) glycohydrolase family.</text>
</comment>
<feature type="binding site" evidence="5">
    <location>
        <position position="449"/>
    </location>
    <ligand>
        <name>substrate</name>
    </ligand>
</feature>
<dbReference type="InterPro" id="IPR007724">
    <property type="entry name" value="Poly_GlycHdrlase"/>
</dbReference>
<protein>
    <recommendedName>
        <fullName evidence="2">poly(ADP-ribose) glycohydrolase</fullName>
        <ecNumber evidence="2">3.2.1.143</ecNumber>
    </recommendedName>
</protein>